<dbReference type="Gene3D" id="3.40.50.720">
    <property type="entry name" value="NAD(P)-binding Rossmann-like Domain"/>
    <property type="match status" value="1"/>
</dbReference>
<dbReference type="CDD" id="cd05233">
    <property type="entry name" value="SDR_c"/>
    <property type="match status" value="1"/>
</dbReference>
<dbReference type="InterPro" id="IPR020904">
    <property type="entry name" value="Sc_DH/Rdtase_CS"/>
</dbReference>
<sequence>SLRSQVALVTGASSGLGRHFAKTLAAHGAKVIVAARRVEKLQELVTELQSQGVASADLCAVRMDVQDVESIQAALTKARTITKQQALGPIAILVNNAGVAVDKPALRQTLDDWRRVIDTNLTGPWLVAQAVARGMVKNKSGGSIINISSVAGLGPSPYMPGYAASKAGLVHLTRVLALEWARYGIRVNSIAPGYIVTDMNRDFFESDQAQRVIAKIPQRRTGAPEDLDGILLLMASEAGGFMTGSIVNVDGGHLVSNL</sequence>
<dbReference type="EMBL" id="JAFCMP010000545">
    <property type="protein sequence ID" value="KAG5175795.1"/>
    <property type="molecule type" value="Genomic_DNA"/>
</dbReference>
<evidence type="ECO:0000313" key="4">
    <source>
        <dbReference type="EMBL" id="KAG5175795.1"/>
    </source>
</evidence>
<dbReference type="Pfam" id="PF00106">
    <property type="entry name" value="adh_short"/>
    <property type="match status" value="1"/>
</dbReference>
<evidence type="ECO:0000256" key="2">
    <source>
        <dbReference type="RuleBase" id="RU000363"/>
    </source>
</evidence>
<accession>A0A836C7D9</accession>
<evidence type="ECO:0000259" key="3">
    <source>
        <dbReference type="SMART" id="SM00822"/>
    </source>
</evidence>
<dbReference type="FunFam" id="3.40.50.720:FF:000084">
    <property type="entry name" value="Short-chain dehydrogenase reductase"/>
    <property type="match status" value="1"/>
</dbReference>
<keyword evidence="5" id="KW-1185">Reference proteome</keyword>
<dbReference type="PRINTS" id="PR00081">
    <property type="entry name" value="GDHRDH"/>
</dbReference>
<evidence type="ECO:0000256" key="1">
    <source>
        <dbReference type="ARBA" id="ARBA00006484"/>
    </source>
</evidence>
<dbReference type="GO" id="GO:0030497">
    <property type="term" value="P:fatty acid elongation"/>
    <property type="evidence" value="ECO:0007669"/>
    <property type="project" value="TreeGrafter"/>
</dbReference>
<feature type="domain" description="Ketoreductase" evidence="3">
    <location>
        <begin position="5"/>
        <end position="183"/>
    </location>
</feature>
<dbReference type="GO" id="GO:0016616">
    <property type="term" value="F:oxidoreductase activity, acting on the CH-OH group of donors, NAD or NADP as acceptor"/>
    <property type="evidence" value="ECO:0007669"/>
    <property type="project" value="TreeGrafter"/>
</dbReference>
<dbReference type="PRINTS" id="PR00080">
    <property type="entry name" value="SDRFAMILY"/>
</dbReference>
<proteinExistence type="inferred from homology"/>
<dbReference type="Proteomes" id="UP000664859">
    <property type="component" value="Unassembled WGS sequence"/>
</dbReference>
<dbReference type="InterPro" id="IPR036291">
    <property type="entry name" value="NAD(P)-bd_dom_sf"/>
</dbReference>
<name>A0A836C7D9_9STRA</name>
<dbReference type="PANTHER" id="PTHR42760">
    <property type="entry name" value="SHORT-CHAIN DEHYDROGENASES/REDUCTASES FAMILY MEMBER"/>
    <property type="match status" value="1"/>
</dbReference>
<comment type="caution">
    <text evidence="4">The sequence shown here is derived from an EMBL/GenBank/DDBJ whole genome shotgun (WGS) entry which is preliminary data.</text>
</comment>
<dbReference type="InterPro" id="IPR002347">
    <property type="entry name" value="SDR_fam"/>
</dbReference>
<gene>
    <name evidence="4" type="ORF">JKP88DRAFT_172064</name>
</gene>
<dbReference type="SUPFAM" id="SSF51735">
    <property type="entry name" value="NAD(P)-binding Rossmann-fold domains"/>
    <property type="match status" value="1"/>
</dbReference>
<dbReference type="PANTHER" id="PTHR42760:SF135">
    <property type="entry name" value="BLL7886 PROTEIN"/>
    <property type="match status" value="1"/>
</dbReference>
<dbReference type="OrthoDB" id="1393670at2759"/>
<protein>
    <submittedName>
        <fullName evidence="4">2,3-dihydro-2,3-dihydroxybenzoate dehydrogenase</fullName>
    </submittedName>
</protein>
<dbReference type="PROSITE" id="PS00061">
    <property type="entry name" value="ADH_SHORT"/>
    <property type="match status" value="1"/>
</dbReference>
<dbReference type="SMART" id="SM00822">
    <property type="entry name" value="PKS_KR"/>
    <property type="match status" value="1"/>
</dbReference>
<reference evidence="4" key="1">
    <citation type="submission" date="2021-02" db="EMBL/GenBank/DDBJ databases">
        <title>First Annotated Genome of the Yellow-green Alga Tribonema minus.</title>
        <authorList>
            <person name="Mahan K.M."/>
        </authorList>
    </citation>
    <scope>NUCLEOTIDE SEQUENCE</scope>
    <source>
        <strain evidence="4">UTEX B ZZ1240</strain>
    </source>
</reference>
<dbReference type="AlphaFoldDB" id="A0A836C7D9"/>
<organism evidence="4 5">
    <name type="scientific">Tribonema minus</name>
    <dbReference type="NCBI Taxonomy" id="303371"/>
    <lineage>
        <taxon>Eukaryota</taxon>
        <taxon>Sar</taxon>
        <taxon>Stramenopiles</taxon>
        <taxon>Ochrophyta</taxon>
        <taxon>PX clade</taxon>
        <taxon>Xanthophyceae</taxon>
        <taxon>Tribonematales</taxon>
        <taxon>Tribonemataceae</taxon>
        <taxon>Tribonema</taxon>
    </lineage>
</organism>
<feature type="non-terminal residue" evidence="4">
    <location>
        <position position="258"/>
    </location>
</feature>
<comment type="similarity">
    <text evidence="1 2">Belongs to the short-chain dehydrogenases/reductases (SDR) family.</text>
</comment>
<evidence type="ECO:0000313" key="5">
    <source>
        <dbReference type="Proteomes" id="UP000664859"/>
    </source>
</evidence>
<dbReference type="InterPro" id="IPR057326">
    <property type="entry name" value="KR_dom"/>
</dbReference>